<dbReference type="InterPro" id="IPR050595">
    <property type="entry name" value="Bact_response_regulator"/>
</dbReference>
<keyword evidence="4" id="KW-0238">DNA-binding</keyword>
<dbReference type="PANTHER" id="PTHR44591">
    <property type="entry name" value="STRESS RESPONSE REGULATOR PROTEIN 1"/>
    <property type="match status" value="1"/>
</dbReference>
<dbReference type="SMART" id="SM00448">
    <property type="entry name" value="REC"/>
    <property type="match status" value="1"/>
</dbReference>
<keyword evidence="9" id="KW-1185">Reference proteome</keyword>
<keyword evidence="3" id="KW-0805">Transcription regulation</keyword>
<protein>
    <submittedName>
        <fullName evidence="8">Histidine kinase</fullName>
    </submittedName>
</protein>
<feature type="modified residue" description="4-aspartylphosphate" evidence="6">
    <location>
        <position position="55"/>
    </location>
</feature>
<dbReference type="AlphaFoldDB" id="A0A0D2GMI9"/>
<dbReference type="OrthoDB" id="9786548at2"/>
<gene>
    <name evidence="8" type="ORF">X474_00880</name>
</gene>
<proteinExistence type="predicted"/>
<evidence type="ECO:0000256" key="5">
    <source>
        <dbReference type="ARBA" id="ARBA00023163"/>
    </source>
</evidence>
<accession>A0A0D2GMI9</accession>
<reference evidence="8 9" key="1">
    <citation type="submission" date="2013-11" db="EMBL/GenBank/DDBJ databases">
        <title>Metagenomic analysis of a methanogenic consortium involved in long chain n-alkane degradation.</title>
        <authorList>
            <person name="Davidova I.A."/>
            <person name="Callaghan A.V."/>
            <person name="Wawrik B."/>
            <person name="Pruitt S."/>
            <person name="Marks C."/>
            <person name="Duncan K.E."/>
            <person name="Suflita J.M."/>
        </authorList>
    </citation>
    <scope>NUCLEOTIDE SEQUENCE [LARGE SCALE GENOMIC DNA]</scope>
    <source>
        <strain evidence="8 9">SPR</strain>
    </source>
</reference>
<comment type="caution">
    <text evidence="8">The sequence shown here is derived from an EMBL/GenBank/DDBJ whole genome shotgun (WGS) entry which is preliminary data.</text>
</comment>
<dbReference type="InterPro" id="IPR001789">
    <property type="entry name" value="Sig_transdc_resp-reg_receiver"/>
</dbReference>
<evidence type="ECO:0000313" key="8">
    <source>
        <dbReference type="EMBL" id="KIX15882.1"/>
    </source>
</evidence>
<evidence type="ECO:0000256" key="1">
    <source>
        <dbReference type="ARBA" id="ARBA00022553"/>
    </source>
</evidence>
<dbReference type="STRING" id="1429043.X474_00880"/>
<dbReference type="GO" id="GO:0000160">
    <property type="term" value="P:phosphorelay signal transduction system"/>
    <property type="evidence" value="ECO:0007669"/>
    <property type="project" value="UniProtKB-KW"/>
</dbReference>
<evidence type="ECO:0000256" key="2">
    <source>
        <dbReference type="ARBA" id="ARBA00023012"/>
    </source>
</evidence>
<name>A0A0D2GMI9_9BACT</name>
<dbReference type="EMBL" id="AZAC01000001">
    <property type="protein sequence ID" value="KIX15882.1"/>
    <property type="molecule type" value="Genomic_DNA"/>
</dbReference>
<keyword evidence="2" id="KW-0902">Two-component regulatory system</keyword>
<dbReference type="PROSITE" id="PS50110">
    <property type="entry name" value="RESPONSE_REGULATORY"/>
    <property type="match status" value="1"/>
</dbReference>
<keyword evidence="1 6" id="KW-0597">Phosphoprotein</keyword>
<evidence type="ECO:0000259" key="7">
    <source>
        <dbReference type="PROSITE" id="PS50110"/>
    </source>
</evidence>
<dbReference type="PANTHER" id="PTHR44591:SF3">
    <property type="entry name" value="RESPONSE REGULATORY DOMAIN-CONTAINING PROTEIN"/>
    <property type="match status" value="1"/>
</dbReference>
<feature type="domain" description="Response regulatory" evidence="7">
    <location>
        <begin position="6"/>
        <end position="127"/>
    </location>
</feature>
<dbReference type="Gene3D" id="3.40.50.2300">
    <property type="match status" value="1"/>
</dbReference>
<dbReference type="GO" id="GO:0016301">
    <property type="term" value="F:kinase activity"/>
    <property type="evidence" value="ECO:0007669"/>
    <property type="project" value="UniProtKB-KW"/>
</dbReference>
<sequence length="128" mass="14046">MADAKYVLIVDDDPDLVETVAINLEAKGYRVGKAYDGVEAFESIKAEKPDLLVLDVMMPRKNGYELCEELKQDSNYKNIPVVMLTAVGSAVNSTTYTHQDGMQLLADEYLAKPVDMGKLAEMVGDLIG</sequence>
<dbReference type="InterPro" id="IPR011006">
    <property type="entry name" value="CheY-like_superfamily"/>
</dbReference>
<keyword evidence="5" id="KW-0804">Transcription</keyword>
<keyword evidence="8" id="KW-0418">Kinase</keyword>
<dbReference type="PATRIC" id="fig|1429043.3.peg.183"/>
<dbReference type="GO" id="GO:0003677">
    <property type="term" value="F:DNA binding"/>
    <property type="evidence" value="ECO:0007669"/>
    <property type="project" value="UniProtKB-KW"/>
</dbReference>
<dbReference type="InParanoid" id="A0A0D2GMI9"/>
<dbReference type="Proteomes" id="UP000032233">
    <property type="component" value="Unassembled WGS sequence"/>
</dbReference>
<evidence type="ECO:0000313" key="9">
    <source>
        <dbReference type="Proteomes" id="UP000032233"/>
    </source>
</evidence>
<dbReference type="CDD" id="cd17574">
    <property type="entry name" value="REC_OmpR"/>
    <property type="match status" value="1"/>
</dbReference>
<dbReference type="SUPFAM" id="SSF52172">
    <property type="entry name" value="CheY-like"/>
    <property type="match status" value="1"/>
</dbReference>
<evidence type="ECO:0000256" key="4">
    <source>
        <dbReference type="ARBA" id="ARBA00023125"/>
    </source>
</evidence>
<organism evidence="8 9">
    <name type="scientific">Dethiosulfatarculus sandiegensis</name>
    <dbReference type="NCBI Taxonomy" id="1429043"/>
    <lineage>
        <taxon>Bacteria</taxon>
        <taxon>Pseudomonadati</taxon>
        <taxon>Thermodesulfobacteriota</taxon>
        <taxon>Desulfarculia</taxon>
        <taxon>Desulfarculales</taxon>
        <taxon>Desulfarculaceae</taxon>
        <taxon>Dethiosulfatarculus</taxon>
    </lineage>
</organism>
<keyword evidence="8" id="KW-0808">Transferase</keyword>
<dbReference type="RefSeq" id="WP_044346141.1">
    <property type="nucleotide sequence ID" value="NZ_AZAC01000001.1"/>
</dbReference>
<dbReference type="FunFam" id="3.40.50.2300:FF:000001">
    <property type="entry name" value="DNA-binding response regulator PhoB"/>
    <property type="match status" value="1"/>
</dbReference>
<evidence type="ECO:0000256" key="6">
    <source>
        <dbReference type="PROSITE-ProRule" id="PRU00169"/>
    </source>
</evidence>
<evidence type="ECO:0000256" key="3">
    <source>
        <dbReference type="ARBA" id="ARBA00023015"/>
    </source>
</evidence>
<dbReference type="Pfam" id="PF00072">
    <property type="entry name" value="Response_reg"/>
    <property type="match status" value="1"/>
</dbReference>